<comment type="caution">
    <text evidence="2">The sequence shown here is derived from an EMBL/GenBank/DDBJ whole genome shotgun (WGS) entry which is preliminary data.</text>
</comment>
<evidence type="ECO:0000256" key="1">
    <source>
        <dbReference type="SAM" id="MobiDB-lite"/>
    </source>
</evidence>
<reference evidence="3" key="1">
    <citation type="journal article" date="2019" name="Int. J. Syst. Evol. Microbiol.">
        <title>The Global Catalogue of Microorganisms (GCM) 10K type strain sequencing project: providing services to taxonomists for standard genome sequencing and annotation.</title>
        <authorList>
            <consortium name="The Broad Institute Genomics Platform"/>
            <consortium name="The Broad Institute Genome Sequencing Center for Infectious Disease"/>
            <person name="Wu L."/>
            <person name="Ma J."/>
        </authorList>
    </citation>
    <scope>NUCLEOTIDE SEQUENCE [LARGE SCALE GENOMIC DNA]</scope>
    <source>
        <strain evidence="3">NBRC 112299</strain>
    </source>
</reference>
<evidence type="ECO:0000313" key="2">
    <source>
        <dbReference type="EMBL" id="GMA35332.1"/>
    </source>
</evidence>
<organism evidence="2 3">
    <name type="scientific">Demequina litorisediminis</name>
    <dbReference type="NCBI Taxonomy" id="1849022"/>
    <lineage>
        <taxon>Bacteria</taxon>
        <taxon>Bacillati</taxon>
        <taxon>Actinomycetota</taxon>
        <taxon>Actinomycetes</taxon>
        <taxon>Micrococcales</taxon>
        <taxon>Demequinaceae</taxon>
        <taxon>Demequina</taxon>
    </lineage>
</organism>
<dbReference type="EMBL" id="BSUN01000001">
    <property type="protein sequence ID" value="GMA35332.1"/>
    <property type="molecule type" value="Genomic_DNA"/>
</dbReference>
<feature type="region of interest" description="Disordered" evidence="1">
    <location>
        <begin position="1"/>
        <end position="39"/>
    </location>
</feature>
<keyword evidence="3" id="KW-1185">Reference proteome</keyword>
<proteinExistence type="predicted"/>
<feature type="compositionally biased region" description="Low complexity" evidence="1">
    <location>
        <begin position="19"/>
        <end position="39"/>
    </location>
</feature>
<gene>
    <name evidence="2" type="ORF">GCM10025876_15360</name>
</gene>
<feature type="compositionally biased region" description="Polar residues" evidence="1">
    <location>
        <begin position="1"/>
        <end position="18"/>
    </location>
</feature>
<name>A0ABQ6IF19_9MICO</name>
<accession>A0ABQ6IF19</accession>
<evidence type="ECO:0000313" key="3">
    <source>
        <dbReference type="Proteomes" id="UP001157125"/>
    </source>
</evidence>
<dbReference type="Proteomes" id="UP001157125">
    <property type="component" value="Unassembled WGS sequence"/>
</dbReference>
<sequence length="112" mass="11590">MLASVTRNEGSRTTVTKNPFTAPTAAPIASPTTAPTHHCPLASSATAALSAPSATVEPIDRSMAPIPSTSTAPMAITVMGADCTTMLDRFVQVRKYSPCVTAKNANTKTKPM</sequence>
<protein>
    <submittedName>
        <fullName evidence="2">Uncharacterized protein</fullName>
    </submittedName>
</protein>